<accession>A0ACC3Z1E1</accession>
<reference evidence="1 2" key="1">
    <citation type="journal article" date="2020" name="Phytopathology">
        <title>Genome Sequence Resources of Colletotrichum truncatum, C. plurivorum, C. musicola, and C. sojae: Four Species Pathogenic to Soybean (Glycine max).</title>
        <authorList>
            <person name="Rogerio F."/>
            <person name="Boufleur T.R."/>
            <person name="Ciampi-Guillardi M."/>
            <person name="Sukno S.A."/>
            <person name="Thon M.R."/>
            <person name="Massola Junior N.S."/>
            <person name="Baroncelli R."/>
        </authorList>
    </citation>
    <scope>NUCLEOTIDE SEQUENCE [LARGE SCALE GENOMIC DNA]</scope>
    <source>
        <strain evidence="1 2">CMES1059</strain>
    </source>
</reference>
<gene>
    <name evidence="1" type="ORF">CTRU02_207647</name>
</gene>
<comment type="caution">
    <text evidence="1">The sequence shown here is derived from an EMBL/GenBank/DDBJ whole genome shotgun (WGS) entry which is preliminary data.</text>
</comment>
<evidence type="ECO:0000313" key="1">
    <source>
        <dbReference type="EMBL" id="KAL0937916.1"/>
    </source>
</evidence>
<sequence>MAFPQPRRRSDFQVAIICALPLEYDAAALAFDQFWSWDQIESGSEGHDNYRIGRIGRHNAVLALLPGMGKVNATSAATSLKATFDGLKLAILTGICGGVPRPKTGNDEIMLGDVAVSKGIVQYDFARQYPDRLARKDTLGDNLGRPNKDIRTLLATFETQLGLDDLQYQAAQALSGIQQKAIDTGHRIGYNRPTEVGDVLFEPDYVHRHRDHRGCGCCESNACEQAISASCEEIQCDTGHCVPRRPLAPGRNRDFRIHIGHIGSGDTVMKSGLHRDGIAAEHGLIAFEMEAAGIWDEIPCIVTKGVCDYADSHKNKSWQNFAAATGAATTKAIIGFYTPMKMIEASSSWFIVPYGQNYDFVSRTDILDQIKRLFGHDQSPTLATRRQPRVALHGLGGIGKTQIALAYVYWLREAFPDISVFWVHASNTERFHQAYLSIAQECHIPGCDDPKADVLPLVKAWLEKKSQGRWVMVIDNADDTEVFFPTQPGHGHTTVDREAKEPSYVGRYIPECKNGSVLITTRNKQAALKLTRGKKPLEIATMTDEEANQLFCAALGEEAIPTEETSQLSARLEYLPLALAQQQHSFWKTTYPSKHTSKFWTRVALPW</sequence>
<keyword evidence="2" id="KW-1185">Reference proteome</keyword>
<organism evidence="1 2">
    <name type="scientific">Colletotrichum truncatum</name>
    <name type="common">Anthracnose fungus</name>
    <name type="synonym">Colletotrichum capsici</name>
    <dbReference type="NCBI Taxonomy" id="5467"/>
    <lineage>
        <taxon>Eukaryota</taxon>
        <taxon>Fungi</taxon>
        <taxon>Dikarya</taxon>
        <taxon>Ascomycota</taxon>
        <taxon>Pezizomycotina</taxon>
        <taxon>Sordariomycetes</taxon>
        <taxon>Hypocreomycetidae</taxon>
        <taxon>Glomerellales</taxon>
        <taxon>Glomerellaceae</taxon>
        <taxon>Colletotrichum</taxon>
        <taxon>Colletotrichum truncatum species complex</taxon>
    </lineage>
</organism>
<name>A0ACC3Z1E1_COLTU</name>
<dbReference type="Proteomes" id="UP000805649">
    <property type="component" value="Unassembled WGS sequence"/>
</dbReference>
<dbReference type="EMBL" id="VUJX02000004">
    <property type="protein sequence ID" value="KAL0937916.1"/>
    <property type="molecule type" value="Genomic_DNA"/>
</dbReference>
<evidence type="ECO:0000313" key="2">
    <source>
        <dbReference type="Proteomes" id="UP000805649"/>
    </source>
</evidence>
<proteinExistence type="predicted"/>
<protein>
    <submittedName>
        <fullName evidence="1">Kinesin light chain</fullName>
    </submittedName>
</protein>